<keyword evidence="4" id="KW-0285">Flavoprotein</keyword>
<keyword evidence="8" id="KW-1207">Sterol metabolism</keyword>
<dbReference type="InterPro" id="IPR036188">
    <property type="entry name" value="FAD/NAD-bd_sf"/>
</dbReference>
<keyword evidence="20" id="KW-1185">Reference proteome</keyword>
<dbReference type="RefSeq" id="WP_160821088.1">
    <property type="nucleotide sequence ID" value="NZ_JBHSXS010000030.1"/>
</dbReference>
<keyword evidence="10" id="KW-0413">Isomerase</keyword>
<evidence type="ECO:0000259" key="18">
    <source>
        <dbReference type="Pfam" id="PF05199"/>
    </source>
</evidence>
<comment type="cofactor">
    <cofactor evidence="1">
        <name>FAD</name>
        <dbReference type="ChEBI" id="CHEBI:57692"/>
    </cofactor>
</comment>
<reference evidence="20" key="1">
    <citation type="journal article" date="2019" name="Int. J. Syst. Evol. Microbiol.">
        <title>The Global Catalogue of Microorganisms (GCM) 10K type strain sequencing project: providing services to taxonomists for standard genome sequencing and annotation.</title>
        <authorList>
            <consortium name="The Broad Institute Genomics Platform"/>
            <consortium name="The Broad Institute Genome Sequencing Center for Infectious Disease"/>
            <person name="Wu L."/>
            <person name="Ma J."/>
        </authorList>
    </citation>
    <scope>NUCLEOTIDE SEQUENCE [LARGE SCALE GENOMIC DNA]</scope>
    <source>
        <strain evidence="20">JCM 3369</strain>
    </source>
</reference>
<dbReference type="InterPro" id="IPR006311">
    <property type="entry name" value="TAT_signal"/>
</dbReference>
<comment type="caution">
    <text evidence="19">The sequence shown here is derived from an EMBL/GenBank/DDBJ whole genome shotgun (WGS) entry which is preliminary data.</text>
</comment>
<dbReference type="PANTHER" id="PTHR47470">
    <property type="entry name" value="CHOLESTEROL OXIDASE"/>
    <property type="match status" value="1"/>
</dbReference>
<sequence>MVDDAFEGKRNENGRPPVAHAVSRRCFAGLGGLAGVAMAAPALVGRAWADGVNGSEREERHRVVIIGAGVGGCVAAFRLAQAGIGNVVLERGRRWPITPSGGTFPRMLAPDARTFWLDGRPSLPLASDVPVVSQALDAFNSLALPRFTGLLDFTVDENVIAVCGAGVGGGTLVYGGVLPQPAPGPFHHVFPSVLDYGELDRTYYPRARRRMAAATFPDDVLRHQRYLSTRLWRSAVERTGLPAERVPGGFDYDVVRAELAGRARASASVGEWVATGCDSGAKLSVDRTYLARAEATGNTQVRPLHRVTSLTQDRDGAYRVVAEQLTETGGVVRRAVLVCDKVVVAAGGVHTPRLLVTARDTGALPRLNESVGTGWGTNGDRLVLLKTLLAPTGAPQGGPVAFMVNDRGDADRATLMHGGLPFPVETGLLGCFGMGIPSRTGAWVYDHATGHPRLDWPRDADTGPQRAVMALAHQVARRLPLGAVAIDASAPYPLTVHPLGGAVIGKATDAYGRLHGYHGLYCLDASLMPGSTAAVNPALTIAAVVERCLDDILKNDFARPPRSRPNSSGRGLIPWDGGRSARQ</sequence>
<evidence type="ECO:0000256" key="6">
    <source>
        <dbReference type="ARBA" id="ARBA00023002"/>
    </source>
</evidence>
<evidence type="ECO:0000256" key="5">
    <source>
        <dbReference type="ARBA" id="ARBA00022827"/>
    </source>
</evidence>
<dbReference type="Gene3D" id="3.50.50.60">
    <property type="entry name" value="FAD/NAD(P)-binding domain"/>
    <property type="match status" value="1"/>
</dbReference>
<evidence type="ECO:0000313" key="19">
    <source>
        <dbReference type="EMBL" id="MFC6884755.1"/>
    </source>
</evidence>
<evidence type="ECO:0000256" key="7">
    <source>
        <dbReference type="ARBA" id="ARBA00023098"/>
    </source>
</evidence>
<feature type="domain" description="Glucose-methanol-choline oxidoreductase N-terminal" evidence="17">
    <location>
        <begin position="134"/>
        <end position="356"/>
    </location>
</feature>
<feature type="region of interest" description="Disordered" evidence="16">
    <location>
        <begin position="556"/>
        <end position="583"/>
    </location>
</feature>
<keyword evidence="6" id="KW-0560">Oxidoreductase</keyword>
<evidence type="ECO:0000256" key="4">
    <source>
        <dbReference type="ARBA" id="ARBA00022630"/>
    </source>
</evidence>
<organism evidence="19 20">
    <name type="scientific">Actinomadura yumaensis</name>
    <dbReference type="NCBI Taxonomy" id="111807"/>
    <lineage>
        <taxon>Bacteria</taxon>
        <taxon>Bacillati</taxon>
        <taxon>Actinomycetota</taxon>
        <taxon>Actinomycetes</taxon>
        <taxon>Streptosporangiales</taxon>
        <taxon>Thermomonosporaceae</taxon>
        <taxon>Actinomadura</taxon>
    </lineage>
</organism>
<dbReference type="PANTHER" id="PTHR47470:SF1">
    <property type="entry name" value="FAD-DEPENDENT OXIDOREDUCTASE 2 FAD BINDING DOMAIN-CONTAINING PROTEIN"/>
    <property type="match status" value="1"/>
</dbReference>
<keyword evidence="3" id="KW-0153">Cholesterol metabolism</keyword>
<comment type="pathway">
    <text evidence="12">Steroid metabolism; cholesterol degradation.</text>
</comment>
<keyword evidence="9" id="KW-0753">Steroid metabolism</keyword>
<keyword evidence="7" id="KW-0443">Lipid metabolism</keyword>
<evidence type="ECO:0000256" key="13">
    <source>
        <dbReference type="ARBA" id="ARBA00049723"/>
    </source>
</evidence>
<evidence type="ECO:0000256" key="2">
    <source>
        <dbReference type="ARBA" id="ARBA00010790"/>
    </source>
</evidence>
<evidence type="ECO:0000259" key="17">
    <source>
        <dbReference type="Pfam" id="PF00732"/>
    </source>
</evidence>
<dbReference type="PROSITE" id="PS51318">
    <property type="entry name" value="TAT"/>
    <property type="match status" value="1"/>
</dbReference>
<dbReference type="Proteomes" id="UP001596380">
    <property type="component" value="Unassembled WGS sequence"/>
</dbReference>
<proteinExistence type="inferred from homology"/>
<dbReference type="EC" id="5.3.3.1" evidence="11"/>
<dbReference type="EC" id="1.1.3.6" evidence="13"/>
<evidence type="ECO:0000256" key="3">
    <source>
        <dbReference type="ARBA" id="ARBA00022548"/>
    </source>
</evidence>
<accession>A0ABW2CUN4</accession>
<evidence type="ECO:0000256" key="15">
    <source>
        <dbReference type="ARBA" id="ARBA00049778"/>
    </source>
</evidence>
<gene>
    <name evidence="19" type="ORF">ACFQKB_33695</name>
</gene>
<dbReference type="Pfam" id="PF00732">
    <property type="entry name" value="GMC_oxred_N"/>
    <property type="match status" value="1"/>
</dbReference>
<dbReference type="Pfam" id="PF05199">
    <property type="entry name" value="GMC_oxred_C"/>
    <property type="match status" value="1"/>
</dbReference>
<dbReference type="SUPFAM" id="SSF51905">
    <property type="entry name" value="FAD/NAD(P)-binding domain"/>
    <property type="match status" value="1"/>
</dbReference>
<evidence type="ECO:0000256" key="11">
    <source>
        <dbReference type="ARBA" id="ARBA00038856"/>
    </source>
</evidence>
<comment type="similarity">
    <text evidence="2">Belongs to the GMC oxidoreductase family.</text>
</comment>
<dbReference type="SUPFAM" id="SSF54373">
    <property type="entry name" value="FAD-linked reductases, C-terminal domain"/>
    <property type="match status" value="1"/>
</dbReference>
<dbReference type="EMBL" id="JBHSXS010000030">
    <property type="protein sequence ID" value="MFC6884755.1"/>
    <property type="molecule type" value="Genomic_DNA"/>
</dbReference>
<evidence type="ECO:0000256" key="10">
    <source>
        <dbReference type="ARBA" id="ARBA00023235"/>
    </source>
</evidence>
<dbReference type="InterPro" id="IPR000172">
    <property type="entry name" value="GMC_OxRdtase_N"/>
</dbReference>
<evidence type="ECO:0000313" key="20">
    <source>
        <dbReference type="Proteomes" id="UP001596380"/>
    </source>
</evidence>
<evidence type="ECO:0000256" key="9">
    <source>
        <dbReference type="ARBA" id="ARBA00023221"/>
    </source>
</evidence>
<dbReference type="InterPro" id="IPR052542">
    <property type="entry name" value="Cholesterol_Oxidase"/>
</dbReference>
<evidence type="ECO:0000256" key="8">
    <source>
        <dbReference type="ARBA" id="ARBA00023166"/>
    </source>
</evidence>
<evidence type="ECO:0000256" key="16">
    <source>
        <dbReference type="SAM" id="MobiDB-lite"/>
    </source>
</evidence>
<dbReference type="Gene3D" id="3.30.410.10">
    <property type="entry name" value="Cholesterol Oxidase, domain 2"/>
    <property type="match status" value="1"/>
</dbReference>
<keyword evidence="5" id="KW-0274">FAD</keyword>
<name>A0ABW2CUN4_9ACTN</name>
<evidence type="ECO:0000256" key="1">
    <source>
        <dbReference type="ARBA" id="ARBA00001974"/>
    </source>
</evidence>
<feature type="domain" description="Glucose-methanol-choline oxidoreductase C-terminal" evidence="18">
    <location>
        <begin position="495"/>
        <end position="544"/>
    </location>
</feature>
<dbReference type="InterPro" id="IPR007867">
    <property type="entry name" value="GMC_OxRtase_C"/>
</dbReference>
<protein>
    <recommendedName>
        <fullName evidence="14">Cholesterol oxidase</fullName>
        <ecNumber evidence="13">1.1.3.6</ecNumber>
        <ecNumber evidence="11">5.3.3.1</ecNumber>
    </recommendedName>
    <alternativeName>
        <fullName evidence="15">Cholesterol isomerase</fullName>
    </alternativeName>
</protein>
<evidence type="ECO:0000256" key="14">
    <source>
        <dbReference type="ARBA" id="ARBA00049744"/>
    </source>
</evidence>
<evidence type="ECO:0000256" key="12">
    <source>
        <dbReference type="ARBA" id="ARBA00049645"/>
    </source>
</evidence>